<keyword evidence="2" id="KW-0813">Transport</keyword>
<comment type="subcellular location">
    <subcellularLocation>
        <location evidence="2">Cell outer membrane</location>
        <topology evidence="2">Multi-pass membrane protein</topology>
    </subcellularLocation>
</comment>
<dbReference type="InterPro" id="IPR023997">
    <property type="entry name" value="TonB-dep_OMP_SusC/RagA_CS"/>
</dbReference>
<reference evidence="4 5" key="2">
    <citation type="submission" date="2023-08" db="EMBL/GenBank/DDBJ databases">
        <authorList>
            <person name="Du M."/>
            <person name="Liu C."/>
            <person name="Liu S.-J."/>
        </authorList>
    </citation>
    <scope>NUCLEOTIDE SEQUENCE [LARGE SCALE GENOMIC DNA]</scope>
    <source>
        <strain evidence="4 5">GS077</strain>
    </source>
</reference>
<evidence type="ECO:0000259" key="3">
    <source>
        <dbReference type="Pfam" id="PF07715"/>
    </source>
</evidence>
<dbReference type="InterPro" id="IPR012910">
    <property type="entry name" value="Plug_dom"/>
</dbReference>
<dbReference type="SUPFAM" id="SSF49464">
    <property type="entry name" value="Carboxypeptidase regulatory domain-like"/>
    <property type="match status" value="1"/>
</dbReference>
<dbReference type="Pfam" id="PF07715">
    <property type="entry name" value="Plug"/>
    <property type="match status" value="1"/>
</dbReference>
<keyword evidence="1" id="KW-0732">Signal</keyword>
<dbReference type="FunFam" id="2.60.40.1120:FF:000003">
    <property type="entry name" value="Outer membrane protein Omp121"/>
    <property type="match status" value="1"/>
</dbReference>
<dbReference type="InterPro" id="IPR039426">
    <property type="entry name" value="TonB-dep_rcpt-like"/>
</dbReference>
<organism evidence="4 5">
    <name type="scientific">Bacteroides fragilis</name>
    <dbReference type="NCBI Taxonomy" id="817"/>
    <lineage>
        <taxon>Bacteria</taxon>
        <taxon>Pseudomonadati</taxon>
        <taxon>Bacteroidota</taxon>
        <taxon>Bacteroidia</taxon>
        <taxon>Bacteroidales</taxon>
        <taxon>Bacteroidaceae</taxon>
        <taxon>Bacteroides</taxon>
    </lineage>
</organism>
<evidence type="ECO:0000256" key="2">
    <source>
        <dbReference type="PROSITE-ProRule" id="PRU01360"/>
    </source>
</evidence>
<dbReference type="SUPFAM" id="SSF56935">
    <property type="entry name" value="Porins"/>
    <property type="match status" value="1"/>
</dbReference>
<keyword evidence="2" id="KW-0472">Membrane</keyword>
<dbReference type="NCBIfam" id="TIGR04056">
    <property type="entry name" value="OMP_RagA_SusC"/>
    <property type="match status" value="1"/>
</dbReference>
<protein>
    <submittedName>
        <fullName evidence="4">TonB-dependent receptor</fullName>
    </submittedName>
</protein>
<dbReference type="PANTHER" id="PTHR30069">
    <property type="entry name" value="TONB-DEPENDENT OUTER MEMBRANE RECEPTOR"/>
    <property type="match status" value="1"/>
</dbReference>
<dbReference type="Pfam" id="PF13715">
    <property type="entry name" value="CarbopepD_reg_2"/>
    <property type="match status" value="1"/>
</dbReference>
<keyword evidence="2" id="KW-1134">Transmembrane beta strand</keyword>
<keyword evidence="2" id="KW-0812">Transmembrane</keyword>
<dbReference type="FunFam" id="2.170.130.10:FF:000003">
    <property type="entry name" value="SusC/RagA family TonB-linked outer membrane protein"/>
    <property type="match status" value="1"/>
</dbReference>
<sequence>MRKPFMLISVLPITVHISHDTDTGSNRIGGIPEKYAFKNKVLRSICFVLFLLSIGLNSAFAQVRNAAGLVVDENGQPLIGVQIKLEGTTTGVITDVDGNFSINTKKGDILLFSYVGYEPQRITYKGEKILAIKMLPNTELLDEVVVIGYGKQKKNSVVSSINAIGPKELAVSSNRNLTNSLAGQVPGLIAVQRSGEPGYDNSEFWIRGVSSFKGGTNPLVLVDGVPRNMQDIEPDEIESFTLLKDAAATAVYGAEGANGVILITSKRGNSQKPKISLRAESTLLTPTRLPKFMNSVETLDLYNEALNNEGTASIRTAEEIAMYGPGADRDLYPDTD</sequence>
<dbReference type="AlphaFoldDB" id="A0ABD5G0R4"/>
<proteinExistence type="inferred from homology"/>
<comment type="caution">
    <text evidence="4">The sequence shown here is derived from an EMBL/GenBank/DDBJ whole genome shotgun (WGS) entry which is preliminary data.</text>
</comment>
<dbReference type="NCBIfam" id="TIGR04057">
    <property type="entry name" value="SusC_RagA_signa"/>
    <property type="match status" value="1"/>
</dbReference>
<comment type="similarity">
    <text evidence="2">Belongs to the TonB-dependent receptor family.</text>
</comment>
<evidence type="ECO:0000313" key="4">
    <source>
        <dbReference type="EMBL" id="MDT6977610.1"/>
    </source>
</evidence>
<accession>A0ABD5G0R4</accession>
<dbReference type="EMBL" id="JAVFHL010000001">
    <property type="protein sequence ID" value="MDT6977610.1"/>
    <property type="molecule type" value="Genomic_DNA"/>
</dbReference>
<feature type="domain" description="TonB-dependent receptor plug" evidence="3">
    <location>
        <begin position="154"/>
        <end position="260"/>
    </location>
</feature>
<evidence type="ECO:0000313" key="5">
    <source>
        <dbReference type="Proteomes" id="UP001258434"/>
    </source>
</evidence>
<evidence type="ECO:0000256" key="1">
    <source>
        <dbReference type="ARBA" id="ARBA00022729"/>
    </source>
</evidence>
<name>A0ABD5G0R4_BACFG</name>
<dbReference type="Proteomes" id="UP001258434">
    <property type="component" value="Unassembled WGS sequence"/>
</dbReference>
<keyword evidence="4" id="KW-0675">Receptor</keyword>
<dbReference type="PANTHER" id="PTHR30069:SF29">
    <property type="entry name" value="HEMOGLOBIN AND HEMOGLOBIN-HAPTOGLOBIN-BINDING PROTEIN 1-RELATED"/>
    <property type="match status" value="1"/>
</dbReference>
<reference evidence="5" key="1">
    <citation type="submission" date="2023-07" db="EMBL/GenBank/DDBJ databases">
        <title>A gut symbiont ubiquitin homologue binds and inactivates peptidyl-prolyl isomerase to mediate the interbacterial arms race in the human gut.</title>
        <authorList>
            <person name="Jiang K."/>
            <person name="Li W."/>
            <person name="Tong M."/>
            <person name="Xu J."/>
            <person name="Chen Z."/>
            <person name="Yang Y."/>
            <person name="Zang Y."/>
            <person name="Jiao X."/>
            <person name="Liu C."/>
            <person name="Lim B."/>
            <person name="Jiang X."/>
            <person name="Wang J."/>
            <person name="Wu D."/>
            <person name="Wang M."/>
            <person name="Liu S.-J."/>
            <person name="Shao F."/>
            <person name="Gao X."/>
        </authorList>
    </citation>
    <scope>NUCLEOTIDE SEQUENCE [LARGE SCALE GENOMIC DNA]</scope>
    <source>
        <strain evidence="5">GS077</strain>
    </source>
</reference>
<dbReference type="Gene3D" id="2.60.40.1120">
    <property type="entry name" value="Carboxypeptidase-like, regulatory domain"/>
    <property type="match status" value="1"/>
</dbReference>
<dbReference type="GO" id="GO:0009279">
    <property type="term" value="C:cell outer membrane"/>
    <property type="evidence" value="ECO:0007669"/>
    <property type="project" value="UniProtKB-SubCell"/>
</dbReference>
<dbReference type="InterPro" id="IPR037066">
    <property type="entry name" value="Plug_dom_sf"/>
</dbReference>
<gene>
    <name evidence="4" type="ORF">BFGS077_002914</name>
</gene>
<dbReference type="PROSITE" id="PS52016">
    <property type="entry name" value="TONB_DEPENDENT_REC_3"/>
    <property type="match status" value="1"/>
</dbReference>
<dbReference type="InterPro" id="IPR008969">
    <property type="entry name" value="CarboxyPept-like_regulatory"/>
</dbReference>
<keyword evidence="2" id="KW-0998">Cell outer membrane</keyword>
<dbReference type="InterPro" id="IPR023996">
    <property type="entry name" value="TonB-dep_OMP_SusC/RagA"/>
</dbReference>
<dbReference type="Gene3D" id="2.170.130.10">
    <property type="entry name" value="TonB-dependent receptor, plug domain"/>
    <property type="match status" value="1"/>
</dbReference>